<dbReference type="Proteomes" id="UP000252355">
    <property type="component" value="Unassembled WGS sequence"/>
</dbReference>
<name>A0A367ZPI7_9BACT</name>
<reference evidence="2 3" key="1">
    <citation type="submission" date="2018-05" db="EMBL/GenBank/DDBJ databases">
        <title>A metagenomic window into the 2 km-deep terrestrial subsurface aquifer revealed taxonomically and functionally diverse microbial community comprising novel uncultured bacterial lineages.</title>
        <authorList>
            <person name="Kadnikov V.V."/>
            <person name="Mardanov A.V."/>
            <person name="Beletsky A.V."/>
            <person name="Banks D."/>
            <person name="Pimenov N.V."/>
            <person name="Frank Y.A."/>
            <person name="Karnachuk O.V."/>
            <person name="Ravin N.V."/>
        </authorList>
    </citation>
    <scope>NUCLEOTIDE SEQUENCE [LARGE SCALE GENOMIC DNA]</scope>
    <source>
        <strain evidence="2">BY5</strain>
    </source>
</reference>
<proteinExistence type="predicted"/>
<keyword evidence="1" id="KW-0812">Transmembrane</keyword>
<keyword evidence="1" id="KW-1133">Transmembrane helix</keyword>
<dbReference type="EMBL" id="QOQW01000009">
    <property type="protein sequence ID" value="RCK79956.1"/>
    <property type="molecule type" value="Genomic_DNA"/>
</dbReference>
<organism evidence="2 3">
    <name type="scientific">Candidatus Ozemobacter sibiricus</name>
    <dbReference type="NCBI Taxonomy" id="2268124"/>
    <lineage>
        <taxon>Bacteria</taxon>
        <taxon>Candidatus Ozemobacteria</taxon>
        <taxon>Candidatus Ozemobacterales</taxon>
        <taxon>Candidatus Ozemobacteraceae</taxon>
        <taxon>Candidatus Ozemobacter</taxon>
    </lineage>
</organism>
<keyword evidence="1" id="KW-0472">Membrane</keyword>
<dbReference type="AlphaFoldDB" id="A0A367ZPI7"/>
<evidence type="ECO:0000256" key="1">
    <source>
        <dbReference type="SAM" id="Phobius"/>
    </source>
</evidence>
<evidence type="ECO:0000313" key="3">
    <source>
        <dbReference type="Proteomes" id="UP000252355"/>
    </source>
</evidence>
<gene>
    <name evidence="2" type="ORF">OZSIB_3825</name>
</gene>
<protein>
    <submittedName>
        <fullName evidence="2">Serine phosphatase RsbU, regulator of sigma subunit</fullName>
    </submittedName>
</protein>
<feature type="transmembrane region" description="Helical" evidence="1">
    <location>
        <begin position="98"/>
        <end position="122"/>
    </location>
</feature>
<sequence>MGAGPALVLAGLLCGMPLLLLGVGWEAYCQQAWQVCRQAAAARLERAASSLARSADTSQVVARQLDRFTAALWHGDQWRAAGWRRLLQRPYPRLISRLVFLILVATVLPLGLLSGLTAFYLWDRAAILEERRHAEVLSRLASLDQGFDRGLEAFQQRLQQALRLPPAPAAPLARQIKELAPLWHRRFRPHFQEVFTIEGEALLQGAFHRVTGRQSAVSLRQMRRAAQTVLTALRPDATASAPGDLHLDPLEEELFWEAARQLGKLLRFQVENSHKLLFMWPFYDDHGQALFVIAMAWEMPRLERDYGRRVLPTFLRGEDLITVGTVEQMGEGRWHLARRRHLRLVRHLAQAVGIANLRIRRRVGTGDQTLLLTGLPSRRLHRFALVAISTDQAIRADLASLRQGVSVIVLTILLLAVGVAQILSQQFLVPIAHLEKGVEALRARRFRERLPWTIPIAPKCPNGCSNWWPDRCSPPMPPPACGPTAPSPWKGSWKWPAASTPPPSCASSPATPTGGWTSALAVPTTCCSSGQGIRPPASPSSWPSWGGISSTCRSISSATSAATTPVSPKGPC</sequence>
<comment type="caution">
    <text evidence="2">The sequence shown here is derived from an EMBL/GenBank/DDBJ whole genome shotgun (WGS) entry which is preliminary data.</text>
</comment>
<evidence type="ECO:0000313" key="2">
    <source>
        <dbReference type="EMBL" id="RCK79956.1"/>
    </source>
</evidence>
<accession>A0A367ZPI7</accession>